<dbReference type="Gene3D" id="3.20.20.370">
    <property type="entry name" value="Glycoside hydrolase/deacetylase"/>
    <property type="match status" value="1"/>
</dbReference>
<feature type="domain" description="NodB homology" evidence="6">
    <location>
        <begin position="100"/>
        <end position="347"/>
    </location>
</feature>
<evidence type="ECO:0000256" key="3">
    <source>
        <dbReference type="ARBA" id="ARBA00020071"/>
    </source>
</evidence>
<protein>
    <recommendedName>
        <fullName evidence="3">Chitooligosaccharide deacetylase</fullName>
    </recommendedName>
    <alternativeName>
        <fullName evidence="5">Nodulation protein B</fullName>
    </alternativeName>
</protein>
<dbReference type="InterPro" id="IPR002509">
    <property type="entry name" value="NODB_dom"/>
</dbReference>
<dbReference type="PANTHER" id="PTHR34216">
    <property type="match status" value="1"/>
</dbReference>
<evidence type="ECO:0000256" key="2">
    <source>
        <dbReference type="ARBA" id="ARBA00010973"/>
    </source>
</evidence>
<evidence type="ECO:0000313" key="8">
    <source>
        <dbReference type="Proteomes" id="UP000308530"/>
    </source>
</evidence>
<comment type="function">
    <text evidence="1">Is involved in generating a small heat-stable compound (Nod), an acylated oligomer of N-acetylglucosamine, that stimulates mitosis in various plant protoplasts.</text>
</comment>
<evidence type="ECO:0000259" key="6">
    <source>
        <dbReference type="PROSITE" id="PS51677"/>
    </source>
</evidence>
<reference evidence="7 8" key="1">
    <citation type="submission" date="2020-06" db="EMBL/GenBank/DDBJ databases">
        <title>Genome sequence of Rhizobium sp strain ADMK78.</title>
        <authorList>
            <person name="Rahi P."/>
        </authorList>
    </citation>
    <scope>NUCLEOTIDE SEQUENCE [LARGE SCALE GENOMIC DNA]</scope>
    <source>
        <strain evidence="7 8">ADMK78</strain>
    </source>
</reference>
<dbReference type="InterPro" id="IPR011330">
    <property type="entry name" value="Glyco_hydro/deAcase_b/a-brl"/>
</dbReference>
<keyword evidence="8" id="KW-1185">Reference proteome</keyword>
<dbReference type="Proteomes" id="UP000308530">
    <property type="component" value="Chromosome"/>
</dbReference>
<keyword evidence="4" id="KW-0732">Signal</keyword>
<proteinExistence type="inferred from homology"/>
<evidence type="ECO:0000256" key="4">
    <source>
        <dbReference type="ARBA" id="ARBA00022729"/>
    </source>
</evidence>
<gene>
    <name evidence="7" type="ORF">FE840_008865</name>
</gene>
<sequence length="347" mass="38156">MGRHQTSMGNIRRMAITGGLIVANFTQKLGLMAGARGLGVIFTLHHVRPYQPKSFEPNRHLEITPDFLARAILRLKADGYRFARLEDVAELIAEGRRNEPFAVLTLDDGFRNNVEHALPVFERHQVPATIFIAKGLSERSHSMWWETAAALIARSDRLQMTIGGTELVCETLSTDQKNRAFDRISQAIFAQDEALAIADLNRAADRQGINPLALVADQVMNADELKAIAKHPLLTLGAHTVSHRGLALLDDQAVLAELTESAAYVEAISGTRPTTLAYPYGDRRSVSPKVAALSEWAGFRLAVTTRPGTLSERSLEHAQTLPRVSLNGFYQKPAHVSALASGIPFRR</sequence>
<name>A0ABX6QN36_9HYPH</name>
<dbReference type="SUPFAM" id="SSF88713">
    <property type="entry name" value="Glycoside hydrolase/deacetylase"/>
    <property type="match status" value="1"/>
</dbReference>
<dbReference type="PANTHER" id="PTHR34216:SF7">
    <property type="entry name" value="POLY-BETA-1,6-N-ACETYL-D-GLUCOSAMINE N-DEACETYLASE"/>
    <property type="match status" value="1"/>
</dbReference>
<evidence type="ECO:0000256" key="5">
    <source>
        <dbReference type="ARBA" id="ARBA00032976"/>
    </source>
</evidence>
<comment type="similarity">
    <text evidence="2">Belongs to the polysaccharide deacetylase family.</text>
</comment>
<evidence type="ECO:0000313" key="7">
    <source>
        <dbReference type="EMBL" id="QLF69645.1"/>
    </source>
</evidence>
<dbReference type="PROSITE" id="PS51677">
    <property type="entry name" value="NODB"/>
    <property type="match status" value="1"/>
</dbReference>
<dbReference type="Pfam" id="PF01522">
    <property type="entry name" value="Polysacc_deac_1"/>
    <property type="match status" value="2"/>
</dbReference>
<accession>A0ABX6QN36</accession>
<dbReference type="InterPro" id="IPR051398">
    <property type="entry name" value="Polysacch_Deacetylase"/>
</dbReference>
<evidence type="ECO:0000256" key="1">
    <source>
        <dbReference type="ARBA" id="ARBA00003236"/>
    </source>
</evidence>
<organism evidence="7 8">
    <name type="scientific">Peteryoungia desertarenae</name>
    <dbReference type="NCBI Taxonomy" id="1813451"/>
    <lineage>
        <taxon>Bacteria</taxon>
        <taxon>Pseudomonadati</taxon>
        <taxon>Pseudomonadota</taxon>
        <taxon>Alphaproteobacteria</taxon>
        <taxon>Hyphomicrobiales</taxon>
        <taxon>Rhizobiaceae</taxon>
        <taxon>Peteryoungia</taxon>
    </lineage>
</organism>
<dbReference type="EMBL" id="CP058350">
    <property type="protein sequence ID" value="QLF69645.1"/>
    <property type="molecule type" value="Genomic_DNA"/>
</dbReference>